<dbReference type="AlphaFoldDB" id="A0A1D2MWL0"/>
<dbReference type="EMBL" id="LJIJ01000463">
    <property type="protein sequence ID" value="ODM97204.1"/>
    <property type="molecule type" value="Genomic_DNA"/>
</dbReference>
<organism evidence="2 3">
    <name type="scientific">Orchesella cincta</name>
    <name type="common">Springtail</name>
    <name type="synonym">Podura cincta</name>
    <dbReference type="NCBI Taxonomy" id="48709"/>
    <lineage>
        <taxon>Eukaryota</taxon>
        <taxon>Metazoa</taxon>
        <taxon>Ecdysozoa</taxon>
        <taxon>Arthropoda</taxon>
        <taxon>Hexapoda</taxon>
        <taxon>Collembola</taxon>
        <taxon>Entomobryomorpha</taxon>
        <taxon>Entomobryoidea</taxon>
        <taxon>Orchesellidae</taxon>
        <taxon>Orchesellinae</taxon>
        <taxon>Orchesella</taxon>
    </lineage>
</organism>
<keyword evidence="1" id="KW-1133">Transmembrane helix</keyword>
<keyword evidence="1" id="KW-0812">Transmembrane</keyword>
<dbReference type="Proteomes" id="UP000094527">
    <property type="component" value="Unassembled WGS sequence"/>
</dbReference>
<name>A0A1D2MWL0_ORCCI</name>
<feature type="transmembrane region" description="Helical" evidence="1">
    <location>
        <begin position="21"/>
        <end position="46"/>
    </location>
</feature>
<evidence type="ECO:0000313" key="2">
    <source>
        <dbReference type="EMBL" id="ODM97204.1"/>
    </source>
</evidence>
<reference evidence="2 3" key="1">
    <citation type="journal article" date="2016" name="Genome Biol. Evol.">
        <title>Gene Family Evolution Reflects Adaptation to Soil Environmental Stressors in the Genome of the Collembolan Orchesella cincta.</title>
        <authorList>
            <person name="Faddeeva-Vakhrusheva A."/>
            <person name="Derks M.F."/>
            <person name="Anvar S.Y."/>
            <person name="Agamennone V."/>
            <person name="Suring W."/>
            <person name="Smit S."/>
            <person name="van Straalen N.M."/>
            <person name="Roelofs D."/>
        </authorList>
    </citation>
    <scope>NUCLEOTIDE SEQUENCE [LARGE SCALE GENOMIC DNA]</scope>
    <source>
        <tissue evidence="2">Mixed pool</tissue>
    </source>
</reference>
<protein>
    <submittedName>
        <fullName evidence="2">Uncharacterized protein</fullName>
    </submittedName>
</protein>
<evidence type="ECO:0000256" key="1">
    <source>
        <dbReference type="SAM" id="Phobius"/>
    </source>
</evidence>
<keyword evidence="3" id="KW-1185">Reference proteome</keyword>
<proteinExistence type="predicted"/>
<keyword evidence="1" id="KW-0472">Membrane</keyword>
<accession>A0A1D2MWL0</accession>
<comment type="caution">
    <text evidence="2">The sequence shown here is derived from an EMBL/GenBank/DDBJ whole genome shotgun (WGS) entry which is preliminary data.</text>
</comment>
<gene>
    <name evidence="2" type="ORF">Ocin01_09465</name>
</gene>
<evidence type="ECO:0000313" key="3">
    <source>
        <dbReference type="Proteomes" id="UP000094527"/>
    </source>
</evidence>
<feature type="non-terminal residue" evidence="2">
    <location>
        <position position="1"/>
    </location>
</feature>
<feature type="non-terminal residue" evidence="2">
    <location>
        <position position="155"/>
    </location>
</feature>
<sequence length="155" mass="17487">CSAFRRLTLSRSPAQILFRRWAYHSCSSVFSFNTILFHISTFYSAFARFLVSQFSRKICCSFRCKPKSEVNSGGSGVDRRLKGWITKLHSRKGFTRCSPRNALKTASSTQHGGSLLLGLPLFYYTPQRSATQVPEVARAGGSVSYHRALDINYFI</sequence>